<organism evidence="2 3">
    <name type="scientific">Halpernia humi</name>
    <dbReference type="NCBI Taxonomy" id="493375"/>
    <lineage>
        <taxon>Bacteria</taxon>
        <taxon>Pseudomonadati</taxon>
        <taxon>Bacteroidota</taxon>
        <taxon>Flavobacteriia</taxon>
        <taxon>Flavobacteriales</taxon>
        <taxon>Weeksellaceae</taxon>
        <taxon>Chryseobacterium group</taxon>
        <taxon>Halpernia</taxon>
    </lineage>
</organism>
<name>A0A1H6BRF4_9FLAO</name>
<reference evidence="3" key="1">
    <citation type="submission" date="2016-10" db="EMBL/GenBank/DDBJ databases">
        <authorList>
            <person name="Varghese N."/>
            <person name="Submissions S."/>
        </authorList>
    </citation>
    <scope>NUCLEOTIDE SEQUENCE [LARGE SCALE GENOMIC DNA]</scope>
    <source>
        <strain evidence="3">DSM 21580</strain>
    </source>
</reference>
<dbReference type="AlphaFoldDB" id="A0A1H6BRF4"/>
<keyword evidence="3" id="KW-1185">Reference proteome</keyword>
<dbReference type="Proteomes" id="UP000236738">
    <property type="component" value="Unassembled WGS sequence"/>
</dbReference>
<dbReference type="EMBL" id="FNUS01000010">
    <property type="protein sequence ID" value="SEG62796.1"/>
    <property type="molecule type" value="Genomic_DNA"/>
</dbReference>
<dbReference type="OrthoDB" id="1273178at2"/>
<keyword evidence="1" id="KW-0812">Transmembrane</keyword>
<accession>A0A1H6BRF4</accession>
<sequence length="145" mass="17684">MNKKSTFSIIFLTVILVSVVYFVFFQTAEKQIKKTVSEYWTLMEKGEFNQSVKLFHDGESYSGGLHMYFYKLQKHYKYLNEEKKFKENIIVKDTTYIGQKMKYVQYYIKDKKQKKPPLIITFIFWKENGYDNIYSTKFENLLEWY</sequence>
<evidence type="ECO:0000313" key="2">
    <source>
        <dbReference type="EMBL" id="SEG62796.1"/>
    </source>
</evidence>
<protein>
    <submittedName>
        <fullName evidence="2">Uncharacterized protein</fullName>
    </submittedName>
</protein>
<gene>
    <name evidence="2" type="ORF">SAMN05421847_3019</name>
</gene>
<evidence type="ECO:0000256" key="1">
    <source>
        <dbReference type="SAM" id="Phobius"/>
    </source>
</evidence>
<dbReference type="RefSeq" id="WP_103914851.1">
    <property type="nucleotide sequence ID" value="NZ_FNUS01000010.1"/>
</dbReference>
<evidence type="ECO:0000313" key="3">
    <source>
        <dbReference type="Proteomes" id="UP000236738"/>
    </source>
</evidence>
<keyword evidence="1" id="KW-1133">Transmembrane helix</keyword>
<proteinExistence type="predicted"/>
<feature type="transmembrane region" description="Helical" evidence="1">
    <location>
        <begin position="6"/>
        <end position="25"/>
    </location>
</feature>
<keyword evidence="1" id="KW-0472">Membrane</keyword>